<dbReference type="Pfam" id="PF17667">
    <property type="entry name" value="Pkinase_fungal"/>
    <property type="match status" value="1"/>
</dbReference>
<dbReference type="InterPro" id="IPR040976">
    <property type="entry name" value="Pkinase_fungal"/>
</dbReference>
<dbReference type="PANTHER" id="PTHR38248">
    <property type="entry name" value="FUNK1 6"/>
    <property type="match status" value="1"/>
</dbReference>
<organism evidence="3 4">
    <name type="scientific">Blumeria hordei</name>
    <name type="common">Barley powdery mildew</name>
    <name type="synonym">Blumeria graminis f. sp. hordei</name>
    <dbReference type="NCBI Taxonomy" id="2867405"/>
    <lineage>
        <taxon>Eukaryota</taxon>
        <taxon>Fungi</taxon>
        <taxon>Dikarya</taxon>
        <taxon>Ascomycota</taxon>
        <taxon>Pezizomycotina</taxon>
        <taxon>Leotiomycetes</taxon>
        <taxon>Erysiphales</taxon>
        <taxon>Erysiphaceae</taxon>
        <taxon>Blumeria</taxon>
    </lineage>
</organism>
<evidence type="ECO:0000313" key="3">
    <source>
        <dbReference type="EMBL" id="SZF02817.1"/>
    </source>
</evidence>
<feature type="compositionally biased region" description="Low complexity" evidence="1">
    <location>
        <begin position="576"/>
        <end position="600"/>
    </location>
</feature>
<feature type="domain" description="Fungal-type protein kinase" evidence="2">
    <location>
        <begin position="278"/>
        <end position="815"/>
    </location>
</feature>
<feature type="compositionally biased region" description="Low complexity" evidence="1">
    <location>
        <begin position="541"/>
        <end position="551"/>
    </location>
</feature>
<evidence type="ECO:0000259" key="2">
    <source>
        <dbReference type="Pfam" id="PF17667"/>
    </source>
</evidence>
<sequence>MDDEQHFVYYPLDEVTSTFQRHCALYNVKNVESSPIKTTNLKVILDPLNSLLISLILYALNQPVPSSFNKRIDSRLKSFKKRINSKSIDLKHLKPLVHSILSKATDTEIWFQLVSVLDIFEPHSTPDTFTSSLNYPDVRHRQTVALSQGKDQKVDILKKALWTEANGTIFEDVGGFYEKYFKMTPWADQCQAIADSFVNKKSKALFRFPKKSTGADIWRWVHKIQSEFIECYKAPTGTPSEKPASSKQQKTFPLRSNKFRTTSAWQFEGSESPRQVSFFFKSRNHVAGTPHDWRDVLVLGELTSSSVGVWKSKLLQLSIYMREVFIAQPLRRFVHGFHLFESKLLLWVFDRSGPMSTGFIDIGENPEKLIYVITAYMLMSDNELGLDSNFVQEHDRTLIKVEGPETDNRLMLILEPFPLIVQRSIVSYGTTVYRGLYERFVVKTSWRAVGRMSEDELLGKARSILGVATLIGSHDMEMISELHDDLTFTKAMKREIQADEEPMTTPHDLLQPENTNQEEIVQLSGGVKRKSASSAGDSIRSKSSCMSSISRQAGTNGAVARVRKGGTSISKRAPGKLTASKSSTPTSKQSSNQGSNSSASKRGRNDGEMDVDAPNVPEREIKKLHITSSTGKTLSEASVGPSGASLTPDPATPDVPDVVVVDVNASPKISNMSTMESSLFYRDRLQSIIALKPSGRAIGEDTTPLELLCGLRDAIIGHRSLFLDARILYRDVSANNIILTDPKSTDGCCGALIDLDHAMSLDDPNAAASSHIPTGTMEFMALGILRANLIRTSAGIKHSYRHDLESFFLVLVSTCIRFGWGEEKPTHLGLLETWYKGTVQAMYNAMFTAIHVDSFEGNVLSGFSAKFQCLKSVVKKMRASLFDRGCGYWLGEDYHPETLYDPILHHLDEEIAKMNCES</sequence>
<name>A0A383USG0_BLUHO</name>
<dbReference type="Gene3D" id="1.10.510.10">
    <property type="entry name" value="Transferase(Phosphotransferase) domain 1"/>
    <property type="match status" value="1"/>
</dbReference>
<feature type="compositionally biased region" description="Polar residues" evidence="1">
    <location>
        <begin position="626"/>
        <end position="636"/>
    </location>
</feature>
<dbReference type="InterPro" id="IPR011009">
    <property type="entry name" value="Kinase-like_dom_sf"/>
</dbReference>
<protein>
    <recommendedName>
        <fullName evidence="2">Fungal-type protein kinase domain-containing protein</fullName>
    </recommendedName>
</protein>
<dbReference type="SUPFAM" id="SSF56112">
    <property type="entry name" value="Protein kinase-like (PK-like)"/>
    <property type="match status" value="1"/>
</dbReference>
<dbReference type="PANTHER" id="PTHR38248:SF2">
    <property type="entry name" value="FUNK1 11"/>
    <property type="match status" value="1"/>
</dbReference>
<dbReference type="EMBL" id="UNSH01000045">
    <property type="protein sequence ID" value="SZF02817.1"/>
    <property type="molecule type" value="Genomic_DNA"/>
</dbReference>
<gene>
    <name evidence="3" type="ORF">BLGHR1_13603</name>
</gene>
<evidence type="ECO:0000313" key="4">
    <source>
        <dbReference type="Proteomes" id="UP000275772"/>
    </source>
</evidence>
<reference evidence="3 4" key="1">
    <citation type="submission" date="2017-11" db="EMBL/GenBank/DDBJ databases">
        <authorList>
            <person name="Kracher B."/>
        </authorList>
    </citation>
    <scope>NUCLEOTIDE SEQUENCE [LARGE SCALE GENOMIC DNA]</scope>
    <source>
        <strain evidence="3 4">RACE1</strain>
    </source>
</reference>
<evidence type="ECO:0000256" key="1">
    <source>
        <dbReference type="SAM" id="MobiDB-lite"/>
    </source>
</evidence>
<proteinExistence type="predicted"/>
<feature type="region of interest" description="Disordered" evidence="1">
    <location>
        <begin position="524"/>
        <end position="653"/>
    </location>
</feature>
<dbReference type="Proteomes" id="UP000275772">
    <property type="component" value="Unassembled WGS sequence"/>
</dbReference>
<accession>A0A383USG0</accession>
<dbReference type="AlphaFoldDB" id="A0A383USG0"/>
<dbReference type="VEuPathDB" id="FungiDB:BLGHR1_13603"/>